<evidence type="ECO:0000313" key="5">
    <source>
        <dbReference type="Proteomes" id="UP000663829"/>
    </source>
</evidence>
<gene>
    <name evidence="3" type="ORF">GPM918_LOCUS10845</name>
    <name evidence="4" type="ORF">SRO942_LOCUS10846</name>
</gene>
<evidence type="ECO:0000256" key="1">
    <source>
        <dbReference type="ARBA" id="ARBA00022441"/>
    </source>
</evidence>
<evidence type="ECO:0008006" key="6">
    <source>
        <dbReference type="Google" id="ProtNLM"/>
    </source>
</evidence>
<organism evidence="3 5">
    <name type="scientific">Didymodactylos carnosus</name>
    <dbReference type="NCBI Taxonomy" id="1234261"/>
    <lineage>
        <taxon>Eukaryota</taxon>
        <taxon>Metazoa</taxon>
        <taxon>Spiralia</taxon>
        <taxon>Gnathifera</taxon>
        <taxon>Rotifera</taxon>
        <taxon>Eurotatoria</taxon>
        <taxon>Bdelloidea</taxon>
        <taxon>Philodinida</taxon>
        <taxon>Philodinidae</taxon>
        <taxon>Didymodactylos</taxon>
    </lineage>
</organism>
<dbReference type="SUPFAM" id="SSF117281">
    <property type="entry name" value="Kelch motif"/>
    <property type="match status" value="1"/>
</dbReference>
<dbReference type="InterPro" id="IPR015915">
    <property type="entry name" value="Kelch-typ_b-propeller"/>
</dbReference>
<dbReference type="Gene3D" id="2.120.10.80">
    <property type="entry name" value="Kelch-type beta propeller"/>
    <property type="match status" value="2"/>
</dbReference>
<accession>A0A814CKW2</accession>
<dbReference type="InterPro" id="IPR052125">
    <property type="entry name" value="KLHDC10"/>
</dbReference>
<keyword evidence="5" id="KW-1185">Reference proteome</keyword>
<dbReference type="Pfam" id="PF24681">
    <property type="entry name" value="Kelch_KLHDC2_KLHL20_DRC7"/>
    <property type="match status" value="1"/>
</dbReference>
<comment type="caution">
    <text evidence="3">The sequence shown here is derived from an EMBL/GenBank/DDBJ whole genome shotgun (WGS) entry which is preliminary data.</text>
</comment>
<dbReference type="AlphaFoldDB" id="A0A814CKW2"/>
<dbReference type="Proteomes" id="UP000681722">
    <property type="component" value="Unassembled WGS sequence"/>
</dbReference>
<keyword evidence="1" id="KW-0880">Kelch repeat</keyword>
<dbReference type="PANTHER" id="PTHR46428">
    <property type="entry name" value="KELCH DOMAIN-CONTAINING PROTEIN 10"/>
    <property type="match status" value="1"/>
</dbReference>
<dbReference type="OrthoDB" id="7676067at2759"/>
<name>A0A814CKW2_9BILA</name>
<sequence length="455" mass="52745">MLLILVFRILQNYRQFLNKLLIFNDITVTDEISVKICQTISSSSSSISDYLSEMSYSSKTSRPYQQSSKNLMQFTEIYPTNDKLSGPSPRSGHRAVITDSDLWLWGGYFPRQVNQNESMFRELWRYNFAMKRWTKEETAGDGPSLTLASHAVCLHRNLMFVFGGTGFPFGQHGSNDLYTLNLKQRIWKRHKLLKEPPGKVYGASMLIKDKYLYILCGTNSLQYNSDVYQINLSTMESKKIGHTFDEIEEPSDAGRYRQEVVLHNDKIFVFGGGGISGISFSLKLIPIFDLDTHLWSFCKTTPDPVHSYPSERKFHSVFKISENRLLMFGGAHFDTQLNQHVLVEKHLWSFDLNKLEWTMLPIEMPMPTYFHASAINQRGEIWTHGGVLLTDNDHDSDEINERRISNLFMIYVRPMTLQEIAWSNFVTKILDKNILKKHSLLLHSMIPQKFLNRMH</sequence>
<dbReference type="PANTHER" id="PTHR46428:SF1">
    <property type="entry name" value="KELCH DOMAIN-CONTAINING PROTEIN 10"/>
    <property type="match status" value="1"/>
</dbReference>
<proteinExistence type="predicted"/>
<reference evidence="3" key="1">
    <citation type="submission" date="2021-02" db="EMBL/GenBank/DDBJ databases">
        <authorList>
            <person name="Nowell W R."/>
        </authorList>
    </citation>
    <scope>NUCLEOTIDE SEQUENCE</scope>
</reference>
<evidence type="ECO:0000256" key="2">
    <source>
        <dbReference type="ARBA" id="ARBA00022737"/>
    </source>
</evidence>
<dbReference type="EMBL" id="CAJNOQ010002178">
    <property type="protein sequence ID" value="CAF0943586.1"/>
    <property type="molecule type" value="Genomic_DNA"/>
</dbReference>
<keyword evidence="2" id="KW-0677">Repeat</keyword>
<evidence type="ECO:0000313" key="3">
    <source>
        <dbReference type="EMBL" id="CAF0943586.1"/>
    </source>
</evidence>
<dbReference type="GO" id="GO:0032874">
    <property type="term" value="P:positive regulation of stress-activated MAPK cascade"/>
    <property type="evidence" value="ECO:0007669"/>
    <property type="project" value="TreeGrafter"/>
</dbReference>
<dbReference type="Proteomes" id="UP000663829">
    <property type="component" value="Unassembled WGS sequence"/>
</dbReference>
<protein>
    <recommendedName>
        <fullName evidence="6">Kelch repeat-containing protein</fullName>
    </recommendedName>
</protein>
<evidence type="ECO:0000313" key="4">
    <source>
        <dbReference type="EMBL" id="CAF3719855.1"/>
    </source>
</evidence>
<dbReference type="EMBL" id="CAJOBC010002178">
    <property type="protein sequence ID" value="CAF3719855.1"/>
    <property type="molecule type" value="Genomic_DNA"/>
</dbReference>